<dbReference type="EMBL" id="SLUM01000019">
    <property type="protein sequence ID" value="TCL54934.1"/>
    <property type="molecule type" value="Genomic_DNA"/>
</dbReference>
<accession>A0A4R1QVF1</accession>
<dbReference type="STRING" id="1650663.GCA_001486665_02005"/>
<reference evidence="1 2" key="1">
    <citation type="submission" date="2019-03" db="EMBL/GenBank/DDBJ databases">
        <title>Genomic Encyclopedia of Type Strains, Phase IV (KMG-IV): sequencing the most valuable type-strain genomes for metagenomic binning, comparative biology and taxonomic classification.</title>
        <authorList>
            <person name="Goeker M."/>
        </authorList>
    </citation>
    <scope>NUCLEOTIDE SEQUENCE [LARGE SCALE GENOMIC DNA]</scope>
    <source>
        <strain evidence="1 2">DSM 100451</strain>
    </source>
</reference>
<dbReference type="InterPro" id="IPR049215">
    <property type="entry name" value="DUF6809"/>
</dbReference>
<gene>
    <name evidence="1" type="ORF">EDD77_11958</name>
</gene>
<comment type="caution">
    <text evidence="1">The sequence shown here is derived from an EMBL/GenBank/DDBJ whole genome shotgun (WGS) entry which is preliminary data.</text>
</comment>
<evidence type="ECO:0000313" key="2">
    <source>
        <dbReference type="Proteomes" id="UP000295184"/>
    </source>
</evidence>
<dbReference type="RefSeq" id="WP_058964395.1">
    <property type="nucleotide sequence ID" value="NZ_CABKVM010000017.1"/>
</dbReference>
<dbReference type="OrthoDB" id="9795830at2"/>
<dbReference type="Pfam" id="PF20648">
    <property type="entry name" value="DUF6809"/>
    <property type="match status" value="1"/>
</dbReference>
<organism evidence="1 2">
    <name type="scientific">Allofournierella massiliensis</name>
    <dbReference type="NCBI Taxonomy" id="1650663"/>
    <lineage>
        <taxon>Bacteria</taxon>
        <taxon>Bacillati</taxon>
        <taxon>Bacillota</taxon>
        <taxon>Clostridia</taxon>
        <taxon>Eubacteriales</taxon>
        <taxon>Oscillospiraceae</taxon>
        <taxon>Allofournierella</taxon>
    </lineage>
</organism>
<sequence>MILDAIYNGDFRPGETGFMDREDYREAMRAAELFRVQLMESIGQEDNLLLEQLMCYIQDAEAAACAGSFQHGFSAGLLLMQEAQTLMREKGISEKE</sequence>
<proteinExistence type="predicted"/>
<dbReference type="Proteomes" id="UP000295184">
    <property type="component" value="Unassembled WGS sequence"/>
</dbReference>
<protein>
    <submittedName>
        <fullName evidence="1">Uncharacterized protein</fullName>
    </submittedName>
</protein>
<evidence type="ECO:0000313" key="1">
    <source>
        <dbReference type="EMBL" id="TCL54934.1"/>
    </source>
</evidence>
<name>A0A4R1QVF1_9FIRM</name>
<dbReference type="AlphaFoldDB" id="A0A4R1QVF1"/>